<dbReference type="EMBL" id="ABLFQU030000126">
    <property type="protein sequence ID" value="EMM0028876.1"/>
    <property type="molecule type" value="Genomic_DNA"/>
</dbReference>
<reference evidence="2" key="2">
    <citation type="submission" date="2024-02" db="EMBL/GenBank/DDBJ databases">
        <authorList>
            <consortium name="Clinical and Environmental Microbiology Branch: Whole genome sequencing antimicrobial resistance pathogens in the healthcare setting"/>
        </authorList>
    </citation>
    <scope>NUCLEOTIDE SEQUENCE</scope>
    <source>
        <strain evidence="2">2023CK-00345</strain>
    </source>
</reference>
<dbReference type="RefSeq" id="WP_016231191.1">
    <property type="nucleotide sequence ID" value="NZ_AP022098.1"/>
</dbReference>
<evidence type="ECO:0000313" key="6">
    <source>
        <dbReference type="Proteomes" id="UP000254174"/>
    </source>
</evidence>
<dbReference type="Proteomes" id="UP000254043">
    <property type="component" value="Unassembled WGS sequence"/>
</dbReference>
<dbReference type="AlphaFoldDB" id="A0A0A1A9B2"/>
<protein>
    <submittedName>
        <fullName evidence="2 4">Polysaccharide pyruvyl transferase</fullName>
    </submittedName>
</protein>
<organism evidence="4 6">
    <name type="scientific">Escherichia coli</name>
    <dbReference type="NCBI Taxonomy" id="562"/>
    <lineage>
        <taxon>Bacteria</taxon>
        <taxon>Pseudomonadati</taxon>
        <taxon>Pseudomonadota</taxon>
        <taxon>Gammaproteobacteria</taxon>
        <taxon>Enterobacterales</taxon>
        <taxon>Enterobacteriaceae</taxon>
        <taxon>Escherichia</taxon>
    </lineage>
</organism>
<name>A0A0A1A9B2_ECOLX</name>
<sequence length="375" mass="43402">MKNIGVIGCLPELPVDFPLLMPENSGNMIHAEAPLRMFPRAVHYKDSRFILSGETSFRNFVNKTCSHLIITLANSLSLEKPNPEKYKRLLDSLKQYDVPIIVFGLGIQSSSRDINKAELCKEAIELLEFLSLKSTLLGVRGEFTKQVIEKCTNINNVFVTGCPSLFSDPEALRDLYKKCSLRDFNVASINVTNLSRISEKKLFERAVLSNSFFIEPVNKRTHQYYIDLIKGKENSDVPYYFNLMINNNEFSLSKEKLNLYIKTKYRLFRNTKPWYEFNRECVDYTFGTRFHVNMASVLSGVPALWLTHDARTQELTEFFNLPSIDLDAINSMSLSQIKSYINYDRFFKNINQLFNNFNEYLEVNGLPKIKTFEEV</sequence>
<accession>A0A0A1A9B2</accession>
<dbReference type="EMBL" id="UGFC01000006">
    <property type="protein sequence ID" value="STM17155.1"/>
    <property type="molecule type" value="Genomic_DNA"/>
</dbReference>
<reference evidence="5 6" key="1">
    <citation type="submission" date="2018-06" db="EMBL/GenBank/DDBJ databases">
        <authorList>
            <consortium name="Pathogen Informatics"/>
            <person name="Doyle S."/>
        </authorList>
    </citation>
    <scope>NUCLEOTIDE SEQUENCE [LARGE SCALE GENOMIC DNA]</scope>
    <source>
        <strain evidence="4 6">NCTC7922</strain>
        <strain evidence="3 5">NCTC7927</strain>
    </source>
</reference>
<evidence type="ECO:0000259" key="1">
    <source>
        <dbReference type="Pfam" id="PF04230"/>
    </source>
</evidence>
<evidence type="ECO:0000313" key="5">
    <source>
        <dbReference type="Proteomes" id="UP000254043"/>
    </source>
</evidence>
<gene>
    <name evidence="4" type="ORF">NCTC7922_03597</name>
    <name evidence="3" type="ORF">NCTC7927_00924</name>
    <name evidence="2" type="ORF">P6223_005608</name>
</gene>
<dbReference type="Proteomes" id="UP000254174">
    <property type="component" value="Unassembled WGS sequence"/>
</dbReference>
<evidence type="ECO:0000313" key="2">
    <source>
        <dbReference type="EMBL" id="EMM0028876.1"/>
    </source>
</evidence>
<proteinExistence type="predicted"/>
<evidence type="ECO:0000313" key="4">
    <source>
        <dbReference type="EMBL" id="STM17155.1"/>
    </source>
</evidence>
<dbReference type="GO" id="GO:0016740">
    <property type="term" value="F:transferase activity"/>
    <property type="evidence" value="ECO:0007669"/>
    <property type="project" value="UniProtKB-KW"/>
</dbReference>
<feature type="domain" description="Polysaccharide pyruvyl transferase" evidence="1">
    <location>
        <begin position="24"/>
        <end position="309"/>
    </location>
</feature>
<dbReference type="EMBL" id="UGAK01000003">
    <property type="protein sequence ID" value="STF92246.1"/>
    <property type="molecule type" value="Genomic_DNA"/>
</dbReference>
<keyword evidence="4" id="KW-0808">Transferase</keyword>
<evidence type="ECO:0000313" key="3">
    <source>
        <dbReference type="EMBL" id="STF92246.1"/>
    </source>
</evidence>
<dbReference type="InterPro" id="IPR007345">
    <property type="entry name" value="Polysacch_pyruvyl_Trfase"/>
</dbReference>
<dbReference type="Pfam" id="PF04230">
    <property type="entry name" value="PS_pyruv_trans"/>
    <property type="match status" value="1"/>
</dbReference>